<sequence>MSNIPGSYRAGSSVRPAYSAVSNSPPSRHPGQKFAKAPAQYFPTGWTPDAHQPISSSFEQSRSPYSSLPQLQYAGHDMFASAHRPTLTTSNRSVMSVTAGHNFDPNTSYSSPGPQTPLQSVSTLSRMNTLADMCIHEATAYPDPQTDDEHSQYEQMQRRGARAAADQAVKPEPVDQTVKRETDPSLKGEKSSKKKSKTSKKAGKGKENVEPDCRWSPDDDAILVQHLADSMAEGGAAENGWKDTVYEEAAGLINARPGHQGPQKTMRKCQTRGQYLKGWYNTIVQLSKHSSGAGWDYERNTLTLPDEAWQEIITSGEEGRKRANYWRGRHYPLFPELERIFSGKSATGDHAVISEAKSKTKRKCIDEEEEDELEDTEVDDIGDGPSGQAPSNRGGISKALRTKYAASNAATAGNAKKRKPSRTAVATDGIAALVTISRDMVASLQTGLTPAGPVEMSFTDKILAMQHKVDHAFETYEFPRHFNKLAIVDLLFTRSQEELDRFLACPEVLLERHINRC</sequence>
<name>A0ACC2XHF7_9TREE</name>
<accession>A0ACC2XHF7</accession>
<proteinExistence type="predicted"/>
<organism evidence="1 2">
    <name type="scientific">Naganishia onofrii</name>
    <dbReference type="NCBI Taxonomy" id="1851511"/>
    <lineage>
        <taxon>Eukaryota</taxon>
        <taxon>Fungi</taxon>
        <taxon>Dikarya</taxon>
        <taxon>Basidiomycota</taxon>
        <taxon>Agaricomycotina</taxon>
        <taxon>Tremellomycetes</taxon>
        <taxon>Filobasidiales</taxon>
        <taxon>Filobasidiaceae</taxon>
        <taxon>Naganishia</taxon>
    </lineage>
</organism>
<protein>
    <submittedName>
        <fullName evidence="1">Uncharacterized protein</fullName>
    </submittedName>
</protein>
<gene>
    <name evidence="1" type="ORF">QFC24_003674</name>
</gene>
<keyword evidence="2" id="KW-1185">Reference proteome</keyword>
<evidence type="ECO:0000313" key="1">
    <source>
        <dbReference type="EMBL" id="KAJ9123460.1"/>
    </source>
</evidence>
<comment type="caution">
    <text evidence="1">The sequence shown here is derived from an EMBL/GenBank/DDBJ whole genome shotgun (WGS) entry which is preliminary data.</text>
</comment>
<dbReference type="EMBL" id="JASBWV010000012">
    <property type="protein sequence ID" value="KAJ9123460.1"/>
    <property type="molecule type" value="Genomic_DNA"/>
</dbReference>
<reference evidence="1" key="1">
    <citation type="submission" date="2023-04" db="EMBL/GenBank/DDBJ databases">
        <title>Draft Genome sequencing of Naganishia species isolated from polar environments using Oxford Nanopore Technology.</title>
        <authorList>
            <person name="Leo P."/>
            <person name="Venkateswaran K."/>
        </authorList>
    </citation>
    <scope>NUCLEOTIDE SEQUENCE</scope>
    <source>
        <strain evidence="1">DBVPG 5303</strain>
    </source>
</reference>
<evidence type="ECO:0000313" key="2">
    <source>
        <dbReference type="Proteomes" id="UP001234202"/>
    </source>
</evidence>
<dbReference type="Proteomes" id="UP001234202">
    <property type="component" value="Unassembled WGS sequence"/>
</dbReference>